<sequence length="517" mass="57574">MNFSKLIILASLSLSSFGQHWPQASGPNANYQVQGEAPLKWSAVRNENIKWRTPMPEAGQAAVTIWGNKVFTTIHKPIDNIKEKSSVRDIIAYCMDAETGEVLWTKDLPGSVIIDIANGFSDATVFAPLCDGEKVWFFNRCGRMACYDMEGNEQWVRDFVPRYMHKNRQAEPFFVGDTILYVEMADKKEEFTSIDKKDNKGKAEAAKDKGFWTYIHGIDKNTGKVLWREKTGTVVHCNPVLNTLKDGTQAVVQQRGGPHAPVEKPTGITLMSLAKGKEGQEIWSKKINGLFTMSNVHWNQDFIPVLVGNECQVLSTDSGELIRKVDFINDVMVHRKEQEGKQETIKANKGKRNITYNTEILVGNDYYFLSFGAPYLGKVNIKTGSVEYLALPAQLIASPKSAQEDKYIASIKKVKNIPVNQKGLEVGAKGHNSAGFGHMCSASPILVGKHLIIPVVTGTVYVIDTTKPFKNGEALVAVNDLGEANKTWTLSTFAYSKGRLYTHTMKEIICIENKDKN</sequence>
<accession>A0ABY7VUA8</accession>
<dbReference type="PANTHER" id="PTHR34512">
    <property type="entry name" value="CELL SURFACE PROTEIN"/>
    <property type="match status" value="1"/>
</dbReference>
<keyword evidence="3" id="KW-1185">Reference proteome</keyword>
<reference evidence="2 3" key="1">
    <citation type="submission" date="2023-02" db="EMBL/GenBank/DDBJ databases">
        <title>Genome sequence of Lentisphaera profundi SAORIC-696.</title>
        <authorList>
            <person name="Kim e."/>
            <person name="Cho J.-C."/>
            <person name="Choi A."/>
            <person name="Kang I."/>
        </authorList>
    </citation>
    <scope>NUCLEOTIDE SEQUENCE [LARGE SCALE GENOMIC DNA]</scope>
    <source>
        <strain evidence="2 3">SAORIC-696</strain>
    </source>
</reference>
<gene>
    <name evidence="2" type="ORF">PQO03_18245</name>
</gene>
<feature type="domain" description="Pyrrolo-quinoline quinone repeat" evidence="1">
    <location>
        <begin position="93"/>
        <end position="184"/>
    </location>
</feature>
<proteinExistence type="predicted"/>
<evidence type="ECO:0000313" key="2">
    <source>
        <dbReference type="EMBL" id="WDE97770.1"/>
    </source>
</evidence>
<protein>
    <submittedName>
        <fullName evidence="2">PQQ-binding-like beta-propeller repeat protein</fullName>
    </submittedName>
</protein>
<dbReference type="InterPro" id="IPR002372">
    <property type="entry name" value="PQQ_rpt_dom"/>
</dbReference>
<dbReference type="InterPro" id="IPR015943">
    <property type="entry name" value="WD40/YVTN_repeat-like_dom_sf"/>
</dbReference>
<dbReference type="Proteomes" id="UP001214250">
    <property type="component" value="Chromosome 2"/>
</dbReference>
<dbReference type="PANTHER" id="PTHR34512:SF30">
    <property type="entry name" value="OUTER MEMBRANE PROTEIN ASSEMBLY FACTOR BAMB"/>
    <property type="match status" value="1"/>
</dbReference>
<dbReference type="InterPro" id="IPR011047">
    <property type="entry name" value="Quinoprotein_ADH-like_sf"/>
</dbReference>
<dbReference type="EMBL" id="CP117812">
    <property type="protein sequence ID" value="WDE97770.1"/>
    <property type="molecule type" value="Genomic_DNA"/>
</dbReference>
<dbReference type="Pfam" id="PF13360">
    <property type="entry name" value="PQQ_2"/>
    <property type="match status" value="1"/>
</dbReference>
<name>A0ABY7VUA8_9BACT</name>
<dbReference type="SUPFAM" id="SSF50998">
    <property type="entry name" value="Quinoprotein alcohol dehydrogenase-like"/>
    <property type="match status" value="1"/>
</dbReference>
<evidence type="ECO:0000259" key="1">
    <source>
        <dbReference type="Pfam" id="PF13360"/>
    </source>
</evidence>
<evidence type="ECO:0000313" key="3">
    <source>
        <dbReference type="Proteomes" id="UP001214250"/>
    </source>
</evidence>
<dbReference type="RefSeq" id="WP_274152363.1">
    <property type="nucleotide sequence ID" value="NZ_CP117812.1"/>
</dbReference>
<dbReference type="Gene3D" id="2.130.10.10">
    <property type="entry name" value="YVTN repeat-like/Quinoprotein amine dehydrogenase"/>
    <property type="match status" value="1"/>
</dbReference>
<organism evidence="2 3">
    <name type="scientific">Lentisphaera profundi</name>
    <dbReference type="NCBI Taxonomy" id="1658616"/>
    <lineage>
        <taxon>Bacteria</taxon>
        <taxon>Pseudomonadati</taxon>
        <taxon>Lentisphaerota</taxon>
        <taxon>Lentisphaeria</taxon>
        <taxon>Lentisphaerales</taxon>
        <taxon>Lentisphaeraceae</taxon>
        <taxon>Lentisphaera</taxon>
    </lineage>
</organism>